<organism evidence="2 3">
    <name type="scientific">Trichogramma brassicae</name>
    <dbReference type="NCBI Taxonomy" id="86971"/>
    <lineage>
        <taxon>Eukaryota</taxon>
        <taxon>Metazoa</taxon>
        <taxon>Ecdysozoa</taxon>
        <taxon>Arthropoda</taxon>
        <taxon>Hexapoda</taxon>
        <taxon>Insecta</taxon>
        <taxon>Pterygota</taxon>
        <taxon>Neoptera</taxon>
        <taxon>Endopterygota</taxon>
        <taxon>Hymenoptera</taxon>
        <taxon>Apocrita</taxon>
        <taxon>Proctotrupomorpha</taxon>
        <taxon>Chalcidoidea</taxon>
        <taxon>Trichogrammatidae</taxon>
        <taxon>Trichogramma</taxon>
    </lineage>
</organism>
<reference evidence="2 3" key="1">
    <citation type="submission" date="2020-02" db="EMBL/GenBank/DDBJ databases">
        <authorList>
            <person name="Ferguson B K."/>
        </authorList>
    </citation>
    <scope>NUCLEOTIDE SEQUENCE [LARGE SCALE GENOMIC DNA]</scope>
</reference>
<protein>
    <submittedName>
        <fullName evidence="2">Uncharacterized protein</fullName>
    </submittedName>
</protein>
<dbReference type="EMBL" id="CADCXV010001084">
    <property type="protein sequence ID" value="CAB0041040.1"/>
    <property type="molecule type" value="Genomic_DNA"/>
</dbReference>
<feature type="region of interest" description="Disordered" evidence="1">
    <location>
        <begin position="1"/>
        <end position="20"/>
    </location>
</feature>
<feature type="region of interest" description="Disordered" evidence="1">
    <location>
        <begin position="160"/>
        <end position="204"/>
    </location>
</feature>
<keyword evidence="3" id="KW-1185">Reference proteome</keyword>
<name>A0A6H5ITZ6_9HYME</name>
<proteinExistence type="predicted"/>
<dbReference type="Proteomes" id="UP000479190">
    <property type="component" value="Unassembled WGS sequence"/>
</dbReference>
<evidence type="ECO:0000313" key="3">
    <source>
        <dbReference type="Proteomes" id="UP000479190"/>
    </source>
</evidence>
<gene>
    <name evidence="2" type="ORF">TBRA_LOCUS12726</name>
</gene>
<evidence type="ECO:0000256" key="1">
    <source>
        <dbReference type="SAM" id="MobiDB-lite"/>
    </source>
</evidence>
<dbReference type="AlphaFoldDB" id="A0A6H5ITZ6"/>
<evidence type="ECO:0000313" key="2">
    <source>
        <dbReference type="EMBL" id="CAB0041040.1"/>
    </source>
</evidence>
<sequence>MTCGSRDFGSATLSSGRSGGREGIAAGRVIKPPVQIAQTHCGCRFRRSKGSGAPMVVQKAEQRLHRCRCRVRLALSAMDNNISLKMIQLTMKDPLQWIELIKFLNKQLIVLKKVLLIAKCQVTARTVHAASVCAPHAPARFYAQAQKAARVARTAAAAAAASNESRHVRRRMRARETDSGATADRPTHNRSRQISSSTQHVETREFCTEDESRLEVKHSPSVRKFECVVLVEDGRYEAAMNVINRRPRRAYCCCARARESSPVRQGSPNRASVSLCMPVKQFAQPGSYKPVHECIST</sequence>
<accession>A0A6H5ITZ6</accession>